<dbReference type="InterPro" id="IPR039143">
    <property type="entry name" value="GNPNAT1-like"/>
</dbReference>
<keyword evidence="2" id="KW-0808">Transferase</keyword>
<dbReference type="Proteomes" id="UP000031938">
    <property type="component" value="Unassembled WGS sequence"/>
</dbReference>
<dbReference type="PATRIC" id="fig|889306.3.peg.475"/>
<dbReference type="Gene3D" id="3.40.630.30">
    <property type="match status" value="1"/>
</dbReference>
<keyword evidence="3" id="KW-1185">Reference proteome</keyword>
<dbReference type="SUPFAM" id="SSF55729">
    <property type="entry name" value="Acyl-CoA N-acyltransferases (Nat)"/>
    <property type="match status" value="1"/>
</dbReference>
<dbReference type="PROSITE" id="PS51186">
    <property type="entry name" value="GNAT"/>
    <property type="match status" value="1"/>
</dbReference>
<feature type="domain" description="N-acetyltransferase" evidence="1">
    <location>
        <begin position="6"/>
        <end position="150"/>
    </location>
</feature>
<sequence>MEWKLKQFEDLTTYELYQILKERNAIFVVEQQCAYQEIDGYDLKSSHLILEDEGMLVAYARLLPAGVKYDIPSVGRVIVNPAYRGKGIARDLISNAVDIMVKEWQVTEIKLQAQTYLRSFYRSFGFEETSEEYLDDGIPHVDMLMKVMSES</sequence>
<dbReference type="PANTHER" id="PTHR13355">
    <property type="entry name" value="GLUCOSAMINE 6-PHOSPHATE N-ACETYLTRANSFERASE"/>
    <property type="match status" value="1"/>
</dbReference>
<evidence type="ECO:0000313" key="3">
    <source>
        <dbReference type="Proteomes" id="UP000031938"/>
    </source>
</evidence>
<dbReference type="GO" id="GO:0004343">
    <property type="term" value="F:glucosamine 6-phosphate N-acetyltransferase activity"/>
    <property type="evidence" value="ECO:0007669"/>
    <property type="project" value="TreeGrafter"/>
</dbReference>
<dbReference type="STRING" id="889306.KP78_04750"/>
<accession>A0A0C2RPC6</accession>
<dbReference type="OrthoDB" id="9796171at2"/>
<dbReference type="Pfam" id="PF13673">
    <property type="entry name" value="Acetyltransf_10"/>
    <property type="match status" value="1"/>
</dbReference>
<dbReference type="AlphaFoldDB" id="A0A0C2RPC6"/>
<comment type="caution">
    <text evidence="2">The sequence shown here is derived from an EMBL/GenBank/DDBJ whole genome shotgun (WGS) entry which is preliminary data.</text>
</comment>
<gene>
    <name evidence="2" type="ORF">KP78_04750</name>
</gene>
<evidence type="ECO:0000259" key="1">
    <source>
        <dbReference type="PROSITE" id="PS51186"/>
    </source>
</evidence>
<organism evidence="2 3">
    <name type="scientific">Jeotgalibacillus soli</name>
    <dbReference type="NCBI Taxonomy" id="889306"/>
    <lineage>
        <taxon>Bacteria</taxon>
        <taxon>Bacillati</taxon>
        <taxon>Bacillota</taxon>
        <taxon>Bacilli</taxon>
        <taxon>Bacillales</taxon>
        <taxon>Caryophanaceae</taxon>
        <taxon>Jeotgalibacillus</taxon>
    </lineage>
</organism>
<reference evidence="2 3" key="1">
    <citation type="submission" date="2015-01" db="EMBL/GenBank/DDBJ databases">
        <title>Genome sequencing of Jeotgalibacillus soli.</title>
        <authorList>
            <person name="Goh K.M."/>
            <person name="Chan K.-G."/>
            <person name="Yaakop A.S."/>
            <person name="Ee R."/>
            <person name="Gan H.M."/>
            <person name="Chan C.S."/>
        </authorList>
    </citation>
    <scope>NUCLEOTIDE SEQUENCE [LARGE SCALE GENOMIC DNA]</scope>
    <source>
        <strain evidence="2 3">P9</strain>
    </source>
</reference>
<dbReference type="RefSeq" id="WP_041085902.1">
    <property type="nucleotide sequence ID" value="NZ_JXRP01000006.1"/>
</dbReference>
<dbReference type="CDD" id="cd04301">
    <property type="entry name" value="NAT_SF"/>
    <property type="match status" value="1"/>
</dbReference>
<proteinExistence type="predicted"/>
<dbReference type="EMBL" id="JXRP01000006">
    <property type="protein sequence ID" value="KIL52105.1"/>
    <property type="molecule type" value="Genomic_DNA"/>
</dbReference>
<name>A0A0C2RPC6_9BACL</name>
<evidence type="ECO:0000313" key="2">
    <source>
        <dbReference type="EMBL" id="KIL52105.1"/>
    </source>
</evidence>
<dbReference type="InterPro" id="IPR016181">
    <property type="entry name" value="Acyl_CoA_acyltransferase"/>
</dbReference>
<dbReference type="InterPro" id="IPR000182">
    <property type="entry name" value="GNAT_dom"/>
</dbReference>
<dbReference type="PANTHER" id="PTHR13355:SF11">
    <property type="entry name" value="GLUCOSAMINE 6-PHOSPHATE N-ACETYLTRANSFERASE"/>
    <property type="match status" value="1"/>
</dbReference>
<protein>
    <submittedName>
        <fullName evidence="2">GNAT family acetyltransferase</fullName>
    </submittedName>
</protein>